<dbReference type="VEuPathDB" id="FungiDB:BON22_3755"/>
<dbReference type="AlphaFoldDB" id="A0A1V2L322"/>
<evidence type="ECO:0000256" key="1">
    <source>
        <dbReference type="ARBA" id="ARBA00004496"/>
    </source>
</evidence>
<dbReference type="Proteomes" id="UP000189513">
    <property type="component" value="Unassembled WGS sequence"/>
</dbReference>
<protein>
    <recommendedName>
        <fullName evidence="7">PAN2-PAN3 deadenylation complex subunit PAN3</fullName>
    </recommendedName>
    <alternativeName>
        <fullName evidence="7">PAB1P-dependent poly(A)-specific ribonuclease</fullName>
    </alternativeName>
    <alternativeName>
        <fullName evidence="7">Poly(A)-nuclease deadenylation complex subunit 3</fullName>
        <shortName evidence="7">PAN deadenylation complex subunit 3</shortName>
    </alternativeName>
</protein>
<keyword evidence="2 7" id="KW-0963">Cytoplasm</keyword>
<dbReference type="Pfam" id="PF18101">
    <property type="entry name" value="Pan3_CK"/>
    <property type="match status" value="1"/>
</dbReference>
<keyword evidence="8" id="KW-0479">Metal-binding</keyword>
<keyword evidence="6 7" id="KW-0175">Coiled coil</keyword>
<evidence type="ECO:0000313" key="13">
    <source>
        <dbReference type="Proteomes" id="UP000189513"/>
    </source>
</evidence>
<evidence type="ECO:0000256" key="6">
    <source>
        <dbReference type="ARBA" id="ARBA00023054"/>
    </source>
</evidence>
<name>A0A1V2L322_CYBFA</name>
<feature type="domain" description="Protein kinase" evidence="10">
    <location>
        <begin position="257"/>
        <end position="651"/>
    </location>
</feature>
<dbReference type="Gene3D" id="1.10.287.3700">
    <property type="match status" value="1"/>
</dbReference>
<dbReference type="STRING" id="36022.A0A1V2L322"/>
<dbReference type="InterPro" id="IPR000571">
    <property type="entry name" value="Znf_CCCH"/>
</dbReference>
<dbReference type="Pfam" id="PF00069">
    <property type="entry name" value="Pkinase"/>
    <property type="match status" value="1"/>
</dbReference>
<evidence type="ECO:0000256" key="4">
    <source>
        <dbReference type="ARBA" id="ARBA00022741"/>
    </source>
</evidence>
<sequence length="651" mass="72784">MEKAPPANLDWAKDVPCRNITIHGFCKYEGQGCSFNHDRGTSKPKADAPSTPTSATVGSINGALDDLEIDSRQTKSAGDKKKFNPAASSVFMPTGSAALPKPSANKFSALSPKLSNIPSFVPSVGQDGDHEQSSTNLKQFNVMESSTFQPTSATPLGGPSPTLQNPYLHHDTPVPPPQINPYTAPPESINPYAGMGGSAGQDFMYPPHPQSAFPLQYHLYAPTPPPHLQIPLKGNQQNAETLFIPNKLREALLHKNEATLKTLGPSSLPNVVGVYYDLVPLDTALEKTTRSYNHTSSIYKAFSNTNGRAYALRRIEGVKISKDKSLSTIHQWIKLKNSNIGQVVDAFTSRSFGDNSLIVVYDYYPDSKTLYENHFRSNISKPEPITTEDLWTYMCQISAAIAAAHSKNLPVRSLSLQKVILTSKNRIRLSDCGVLDILNYESELTPDQTKDLMAQDITMFGKLIFQLASIRLPAEMRARPEIQLVQHLDQTDDFKTALNYLLDSTNAGRSIFEFQKLICTRLFKELDKEQLSADYYEAQLTREIENARLFRLVSKINFIIDRAEYEHNPMWQQSGSRYPVKLFHEFVFHQVDEKGKPVLDLSHVLRTLNKLDAGIDEKILLVSKDEQSCLIVSYKEIKDLIEKSFRDLTKD</sequence>
<keyword evidence="13" id="KW-1185">Reference proteome</keyword>
<comment type="domain">
    <text evidence="7">Contains a pseudokinase domain. The protein kinase domain is predicted to be catalytically inactive because some of the residues important for catalytic activity are substituted and it lacks the equivalent of the binding site for a peptide substrate. However, it has retained an ATP-binding site and ATP-binding is required for mRNA degradation, stimulating the activity of the PAN2 nuclease in vitro. The nucleotide-binding site is juxtaposed to the RNase active site of PAN2 in the complex and may actually bind nucleosides of a poly(A) RNA rather than ATP, feeding the poly(A)-tail to the active site of the deadenylase and thus increasing the efficiency with which this distributive enzyme degrades oligo(A) RNAs.</text>
</comment>
<comment type="function">
    <text evidence="7">Regulatory subunit of the poly(A)-nuclease (PAN) deadenylation complex, one of two cytoplasmic mRNA deadenylases involved in mRNA turnover. PAN specifically shortens poly(A) tails of RNA and the activity is stimulated by poly(A)-binding protein PAB1. PAN deadenylation is followed by rapid degradation of the shortened mRNA tails by the CCR4-NOT complex. Deadenylated mRNAs are then degraded by two alternative mechanisms, namely exosome-mediated 3'-5' exonucleolytic degradation, or deadenlyation-dependent mRNA decaping and subsequent 5'-3' exonucleolytic degradation by XRN1. May also be involved in post-transcriptional maturation of mRNA poly(A) tails. PAN3 acts as a positive regulator for PAN activity, recruiting the catalytic subunit PAN2 to mRNA via its interaction with RNA and with PAB1.</text>
</comment>
<evidence type="ECO:0000256" key="2">
    <source>
        <dbReference type="ARBA" id="ARBA00022490"/>
    </source>
</evidence>
<feature type="binding site" evidence="7">
    <location>
        <begin position="417"/>
        <end position="418"/>
    </location>
    <ligand>
        <name>ATP</name>
        <dbReference type="ChEBI" id="CHEBI:30616"/>
    </ligand>
</feature>
<dbReference type="PROSITE" id="PS50011">
    <property type="entry name" value="PROTEIN_KINASE_DOM"/>
    <property type="match status" value="1"/>
</dbReference>
<evidence type="ECO:0000313" key="12">
    <source>
        <dbReference type="EMBL" id="ONH66319.1"/>
    </source>
</evidence>
<feature type="domain" description="C3H1-type" evidence="11">
    <location>
        <begin position="11"/>
        <end position="40"/>
    </location>
</feature>
<dbReference type="SUPFAM" id="SSF56112">
    <property type="entry name" value="Protein kinase-like (PK-like)"/>
    <property type="match status" value="1"/>
</dbReference>
<dbReference type="Gene3D" id="6.10.250.3160">
    <property type="match status" value="1"/>
</dbReference>
<dbReference type="OMA" id="YVFHSVD"/>
<evidence type="ECO:0000259" key="11">
    <source>
        <dbReference type="PROSITE" id="PS50103"/>
    </source>
</evidence>
<comment type="caution">
    <text evidence="12">The sequence shown here is derived from an EMBL/GenBank/DDBJ whole genome shotgun (WGS) entry which is preliminary data.</text>
</comment>
<comment type="subcellular location">
    <subcellularLocation>
        <location evidence="1 7">Cytoplasm</location>
    </subcellularLocation>
</comment>
<dbReference type="Gene3D" id="1.10.510.10">
    <property type="entry name" value="Transferase(Phosphotransferase) domain 1"/>
    <property type="match status" value="1"/>
</dbReference>
<dbReference type="EMBL" id="MPUK01000007">
    <property type="protein sequence ID" value="ONH66319.1"/>
    <property type="molecule type" value="Genomic_DNA"/>
</dbReference>
<dbReference type="GO" id="GO:0008270">
    <property type="term" value="F:zinc ion binding"/>
    <property type="evidence" value="ECO:0007669"/>
    <property type="project" value="UniProtKB-KW"/>
</dbReference>
<dbReference type="PROSITE" id="PS50103">
    <property type="entry name" value="ZF_C3H1"/>
    <property type="match status" value="1"/>
</dbReference>
<dbReference type="InterPro" id="IPR030844">
    <property type="entry name" value="PAN3"/>
</dbReference>
<feature type="binding site" evidence="7">
    <location>
        <position position="313"/>
    </location>
    <ligand>
        <name>ATP</name>
        <dbReference type="ChEBI" id="CHEBI:30616"/>
    </ligand>
</feature>
<dbReference type="InterPro" id="IPR041332">
    <property type="entry name" value="Pan3_CK"/>
</dbReference>
<reference evidence="13" key="1">
    <citation type="journal article" date="2017" name="Genome Announc.">
        <title>Genome sequences of Cyberlindnera fabianii 65, Pichia kudriavzevii 129, and Saccharomyces cerevisiae 131 isolated from fermented masau fruits in Zimbabwe.</title>
        <authorList>
            <person name="van Rijswijck I.M.H."/>
            <person name="Derks M.F.L."/>
            <person name="Abee T."/>
            <person name="de Ridder D."/>
            <person name="Smid E.J."/>
        </authorList>
    </citation>
    <scope>NUCLEOTIDE SEQUENCE [LARGE SCALE GENOMIC DNA]</scope>
    <source>
        <strain evidence="13">65</strain>
    </source>
</reference>
<dbReference type="GO" id="GO:0004672">
    <property type="term" value="F:protein kinase activity"/>
    <property type="evidence" value="ECO:0007669"/>
    <property type="project" value="InterPro"/>
</dbReference>
<keyword evidence="5 7" id="KW-0067">ATP-binding</keyword>
<proteinExistence type="inferred from homology"/>
<dbReference type="GO" id="GO:0006397">
    <property type="term" value="P:mRNA processing"/>
    <property type="evidence" value="ECO:0007669"/>
    <property type="project" value="UniProtKB-KW"/>
</dbReference>
<comment type="similarity">
    <text evidence="7">Belongs to the protein kinase superfamily. PAN3 family.</text>
</comment>
<keyword evidence="3 7" id="KW-0507">mRNA processing</keyword>
<evidence type="ECO:0000256" key="9">
    <source>
        <dbReference type="SAM" id="MobiDB-lite"/>
    </source>
</evidence>
<dbReference type="InterPro" id="IPR011009">
    <property type="entry name" value="Kinase-like_dom_sf"/>
</dbReference>
<dbReference type="PANTHER" id="PTHR12272:SF11">
    <property type="entry name" value="PAN2-PAN3 DEADENYLATION COMPLEX SUBUNIT PAN3"/>
    <property type="match status" value="1"/>
</dbReference>
<organism evidence="12 13">
    <name type="scientific">Cyberlindnera fabianii</name>
    <name type="common">Yeast</name>
    <name type="synonym">Hansenula fabianii</name>
    <dbReference type="NCBI Taxonomy" id="36022"/>
    <lineage>
        <taxon>Eukaryota</taxon>
        <taxon>Fungi</taxon>
        <taxon>Dikarya</taxon>
        <taxon>Ascomycota</taxon>
        <taxon>Saccharomycotina</taxon>
        <taxon>Saccharomycetes</taxon>
        <taxon>Phaffomycetales</taxon>
        <taxon>Phaffomycetaceae</taxon>
        <taxon>Cyberlindnera</taxon>
    </lineage>
</organism>
<dbReference type="GO" id="GO:0031251">
    <property type="term" value="C:PAN complex"/>
    <property type="evidence" value="ECO:0007669"/>
    <property type="project" value="UniProtKB-UniRule"/>
</dbReference>
<accession>A0A1V2L322</accession>
<comment type="domain">
    <text evidence="7">The N-terminal zinc finger binds to poly(A) RNA.</text>
</comment>
<comment type="domain">
    <text evidence="7">The pseudokinase domain, the coiled-coil (CC), and C-terminal knob domain (CK) form a structural unit (PKC) that forms an extensive high-affinity interaction surface for PAN2.</text>
</comment>
<feature type="coiled-coil region" evidence="7">
    <location>
        <begin position="520"/>
        <end position="558"/>
    </location>
</feature>
<keyword evidence="8" id="KW-0862">Zinc</keyword>
<comment type="subunit">
    <text evidence="7">Homodimer. Forms a heterotrimer with a catalytic subunit PAN2 to form the poly(A)-nuclease (PAN) deadenylation complex. Interacts (via PAM-2 motif) with poly(A)-binding protein PAB1 (via PABC domain), conferring substrate specificity of the enzyme complex.</text>
</comment>
<dbReference type="GO" id="GO:0008143">
    <property type="term" value="F:poly(A) binding"/>
    <property type="evidence" value="ECO:0007669"/>
    <property type="project" value="TreeGrafter"/>
</dbReference>
<evidence type="ECO:0000256" key="3">
    <source>
        <dbReference type="ARBA" id="ARBA00022664"/>
    </source>
</evidence>
<dbReference type="GO" id="GO:0005524">
    <property type="term" value="F:ATP binding"/>
    <property type="evidence" value="ECO:0007669"/>
    <property type="project" value="UniProtKB-UniRule"/>
</dbReference>
<keyword evidence="8" id="KW-0863">Zinc-finger</keyword>
<evidence type="ECO:0000256" key="5">
    <source>
        <dbReference type="ARBA" id="ARBA00022840"/>
    </source>
</evidence>
<dbReference type="GO" id="GO:0000932">
    <property type="term" value="C:P-body"/>
    <property type="evidence" value="ECO:0007669"/>
    <property type="project" value="TreeGrafter"/>
</dbReference>
<dbReference type="Pfam" id="PF25586">
    <property type="entry name" value="zf-CCCH_PAN3"/>
    <property type="match status" value="1"/>
</dbReference>
<feature type="zinc finger region" description="C3H1-type" evidence="8">
    <location>
        <begin position="11"/>
        <end position="40"/>
    </location>
</feature>
<feature type="region of interest" description="Disordered" evidence="9">
    <location>
        <begin position="38"/>
        <end position="67"/>
    </location>
</feature>
<keyword evidence="4 7" id="KW-0547">Nucleotide-binding</keyword>
<evidence type="ECO:0000256" key="7">
    <source>
        <dbReference type="HAMAP-Rule" id="MF_03181"/>
    </source>
</evidence>
<feature type="binding site" evidence="7">
    <location>
        <begin position="362"/>
        <end position="369"/>
    </location>
    <ligand>
        <name>ATP</name>
        <dbReference type="ChEBI" id="CHEBI:30616"/>
    </ligand>
</feature>
<dbReference type="GO" id="GO:0000289">
    <property type="term" value="P:nuclear-transcribed mRNA poly(A) tail shortening"/>
    <property type="evidence" value="ECO:0007669"/>
    <property type="project" value="UniProtKB-UniRule"/>
</dbReference>
<feature type="compositionally biased region" description="Polar residues" evidence="9">
    <location>
        <begin position="50"/>
        <end position="59"/>
    </location>
</feature>
<gene>
    <name evidence="7" type="primary">PAN3</name>
    <name evidence="12" type="ORF">BON22_3755</name>
</gene>
<dbReference type="InterPro" id="IPR000719">
    <property type="entry name" value="Prot_kinase_dom"/>
</dbReference>
<evidence type="ECO:0000256" key="8">
    <source>
        <dbReference type="PROSITE-ProRule" id="PRU00723"/>
    </source>
</evidence>
<comment type="caution">
    <text evidence="7">Lacks conserved residue(s) required for the propagation of feature annotation.</text>
</comment>
<evidence type="ECO:0000259" key="10">
    <source>
        <dbReference type="PROSITE" id="PS50011"/>
    </source>
</evidence>
<dbReference type="HAMAP" id="MF_03181">
    <property type="entry name" value="PAN3"/>
    <property type="match status" value="1"/>
</dbReference>
<feature type="region of interest" description="Knob domain" evidence="7">
    <location>
        <begin position="559"/>
        <end position="651"/>
    </location>
</feature>
<dbReference type="Gene3D" id="1.20.5.5160">
    <property type="match status" value="1"/>
</dbReference>
<dbReference type="PANTHER" id="PTHR12272">
    <property type="entry name" value="DEADENYLATION COMPLEX SUBUNIT PAN3"/>
    <property type="match status" value="1"/>
</dbReference>